<feature type="compositionally biased region" description="Polar residues" evidence="1">
    <location>
        <begin position="55"/>
        <end position="78"/>
    </location>
</feature>
<dbReference type="InParanoid" id="B5RSJ1"/>
<dbReference type="KEGG" id="kla:KLLA0_B04466g"/>
<reference evidence="2 3" key="1">
    <citation type="journal article" date="2004" name="Nature">
        <title>Genome evolution in yeasts.</title>
        <authorList>
            <consortium name="Genolevures"/>
            <person name="Dujon B."/>
            <person name="Sherman D."/>
            <person name="Fischer G."/>
            <person name="Durrens P."/>
            <person name="Casaregola S."/>
            <person name="Lafontaine I."/>
            <person name="de Montigny J."/>
            <person name="Marck C."/>
            <person name="Neuveglise C."/>
            <person name="Talla E."/>
            <person name="Goffard N."/>
            <person name="Frangeul L."/>
            <person name="Aigle M."/>
            <person name="Anthouard V."/>
            <person name="Babour A."/>
            <person name="Barbe V."/>
            <person name="Barnay S."/>
            <person name="Blanchin S."/>
            <person name="Beckerich J.M."/>
            <person name="Beyne E."/>
            <person name="Bleykasten C."/>
            <person name="Boisrame A."/>
            <person name="Boyer J."/>
            <person name="Cattolico L."/>
            <person name="Confanioleri F."/>
            <person name="de Daruvar A."/>
            <person name="Despons L."/>
            <person name="Fabre E."/>
            <person name="Fairhead C."/>
            <person name="Ferry-Dumazet H."/>
            <person name="Groppi A."/>
            <person name="Hantraye F."/>
            <person name="Hennequin C."/>
            <person name="Jauniaux N."/>
            <person name="Joyet P."/>
            <person name="Kachouri R."/>
            <person name="Kerrest A."/>
            <person name="Koszul R."/>
            <person name="Lemaire M."/>
            <person name="Lesur I."/>
            <person name="Ma L."/>
            <person name="Muller H."/>
            <person name="Nicaud J.M."/>
            <person name="Nikolski M."/>
            <person name="Oztas S."/>
            <person name="Ozier-Kalogeropoulos O."/>
            <person name="Pellenz S."/>
            <person name="Potier S."/>
            <person name="Richard G.F."/>
            <person name="Straub M.L."/>
            <person name="Suleau A."/>
            <person name="Swennene D."/>
            <person name="Tekaia F."/>
            <person name="Wesolowski-Louvel M."/>
            <person name="Westhof E."/>
            <person name="Wirth B."/>
            <person name="Zeniou-Meyer M."/>
            <person name="Zivanovic I."/>
            <person name="Bolotin-Fukuhara M."/>
            <person name="Thierry A."/>
            <person name="Bouchier C."/>
            <person name="Caudron B."/>
            <person name="Scarpelli C."/>
            <person name="Gaillardin C."/>
            <person name="Weissenbach J."/>
            <person name="Wincker P."/>
            <person name="Souciet J.L."/>
        </authorList>
    </citation>
    <scope>NUCLEOTIDE SEQUENCE [LARGE SCALE GENOMIC DNA]</scope>
    <source>
        <strain evidence="3">ATCC 8585 / CBS 2359 / DSM 70799 / NBRC 1267 / NRRL Y-1140 / WM37</strain>
    </source>
</reference>
<dbReference type="EMBL" id="CR382122">
    <property type="protein sequence ID" value="CAR65225.1"/>
    <property type="molecule type" value="Genomic_DNA"/>
</dbReference>
<name>B5RSJ1_KLULA</name>
<dbReference type="eggNOG" id="ENOG502SEHY">
    <property type="taxonomic scope" value="Eukaryota"/>
</dbReference>
<dbReference type="Proteomes" id="UP000000598">
    <property type="component" value="Chromosome B"/>
</dbReference>
<dbReference type="PaxDb" id="284590-B5RSJ1"/>
<dbReference type="HOGENOM" id="CLU_2622375_0_0_1"/>
<organism evidence="2 3">
    <name type="scientific">Kluyveromyces lactis (strain ATCC 8585 / CBS 2359 / DSM 70799 / NBRC 1267 / NRRL Y-1140 / WM37)</name>
    <name type="common">Yeast</name>
    <name type="synonym">Candida sphaerica</name>
    <dbReference type="NCBI Taxonomy" id="284590"/>
    <lineage>
        <taxon>Eukaryota</taxon>
        <taxon>Fungi</taxon>
        <taxon>Dikarya</taxon>
        <taxon>Ascomycota</taxon>
        <taxon>Saccharomycotina</taxon>
        <taxon>Saccharomycetes</taxon>
        <taxon>Saccharomycetales</taxon>
        <taxon>Saccharomycetaceae</taxon>
        <taxon>Kluyveromyces</taxon>
    </lineage>
</organism>
<sequence>MALHNYIYLKHKTSDQECHRLMSREHDNRPNVEYVRNKNRGGTKKSDNEGGGPSDTVTATATNVSPSIITTSTPDRTG</sequence>
<evidence type="ECO:0000256" key="1">
    <source>
        <dbReference type="SAM" id="MobiDB-lite"/>
    </source>
</evidence>
<proteinExistence type="predicted"/>
<dbReference type="AlphaFoldDB" id="B5RSJ1"/>
<protein>
    <submittedName>
        <fullName evidence="2">KLLA0B04466p</fullName>
    </submittedName>
</protein>
<keyword evidence="3" id="KW-1185">Reference proteome</keyword>
<dbReference type="GeneID" id="9487275"/>
<evidence type="ECO:0000313" key="2">
    <source>
        <dbReference type="EMBL" id="CAR65225.1"/>
    </source>
</evidence>
<gene>
    <name evidence="2" type="ORF">KLLA0_B04466g</name>
</gene>
<dbReference type="RefSeq" id="XP_002999354.1">
    <property type="nucleotide sequence ID" value="XM_002999308.1"/>
</dbReference>
<accession>B5RSJ1</accession>
<evidence type="ECO:0000313" key="3">
    <source>
        <dbReference type="Proteomes" id="UP000000598"/>
    </source>
</evidence>
<feature type="region of interest" description="Disordered" evidence="1">
    <location>
        <begin position="24"/>
        <end position="78"/>
    </location>
</feature>